<feature type="domain" description="Lunapark zinc ribbon" evidence="2">
    <location>
        <begin position="144"/>
        <end position="175"/>
    </location>
</feature>
<name>A0A077X114_9FUNG</name>
<evidence type="ECO:0000259" key="2">
    <source>
        <dbReference type="Pfam" id="PF10058"/>
    </source>
</evidence>
<dbReference type="EMBL" id="LK023379">
    <property type="protein sequence ID" value="CDS13506.1"/>
    <property type="molecule type" value="Genomic_DNA"/>
</dbReference>
<feature type="transmembrane region" description="Helical" evidence="1">
    <location>
        <begin position="41"/>
        <end position="63"/>
    </location>
</feature>
<evidence type="ECO:0000256" key="1">
    <source>
        <dbReference type="SAM" id="Phobius"/>
    </source>
</evidence>
<dbReference type="AlphaFoldDB" id="A0A077X114"/>
<protein>
    <recommendedName>
        <fullName evidence="2">Lunapark zinc ribbon domain-containing protein</fullName>
    </recommendedName>
</protein>
<organism evidence="3">
    <name type="scientific">Lichtheimia ramosa</name>
    <dbReference type="NCBI Taxonomy" id="688394"/>
    <lineage>
        <taxon>Eukaryota</taxon>
        <taxon>Fungi</taxon>
        <taxon>Fungi incertae sedis</taxon>
        <taxon>Mucoromycota</taxon>
        <taxon>Mucoromycotina</taxon>
        <taxon>Mucoromycetes</taxon>
        <taxon>Mucorales</taxon>
        <taxon>Lichtheimiaceae</taxon>
        <taxon>Lichtheimia</taxon>
    </lineage>
</organism>
<keyword evidence="1" id="KW-0472">Membrane</keyword>
<sequence>MQPSYPRLDTFQHALNLLEHDIDNTINELLRLDRHLRRSQVLLVLYSGIVWIVYVGYCFFALRHARWDTIILGATPAIVSPLCICFSQRLVEWWFKQHQGQAQAKLAWLRARYNSKLNELKVNVPSDHPILELYQASSERPGHHALICTFCFAYNGLASHPQSTQYVCPKCLKFNAAHSTGDAGDMVKEEGSIASRVKRRHIKSR</sequence>
<dbReference type="InterPro" id="IPR019273">
    <property type="entry name" value="Lunapark_Znf"/>
</dbReference>
<keyword evidence="1" id="KW-0812">Transmembrane</keyword>
<dbReference type="OrthoDB" id="1725934at2759"/>
<proteinExistence type="predicted"/>
<accession>A0A077X114</accession>
<evidence type="ECO:0000313" key="3">
    <source>
        <dbReference type="EMBL" id="CDS13506.1"/>
    </source>
</evidence>
<dbReference type="Pfam" id="PF10058">
    <property type="entry name" value="Zn_ribbon_10"/>
    <property type="match status" value="1"/>
</dbReference>
<feature type="transmembrane region" description="Helical" evidence="1">
    <location>
        <begin position="69"/>
        <end position="87"/>
    </location>
</feature>
<gene>
    <name evidence="3" type="ORF">LRAMOSA05682</name>
</gene>
<keyword evidence="1" id="KW-1133">Transmembrane helix</keyword>
<reference evidence="3" key="1">
    <citation type="journal article" date="2014" name="Genome Announc.">
        <title>De novo whole-genome sequence and genome annotation of Lichtheimia ramosa.</title>
        <authorList>
            <person name="Linde J."/>
            <person name="Schwartze V."/>
            <person name="Binder U."/>
            <person name="Lass-Florl C."/>
            <person name="Voigt K."/>
            <person name="Horn F."/>
        </authorList>
    </citation>
    <scope>NUCLEOTIDE SEQUENCE</scope>
    <source>
        <strain evidence="3">JMRC FSU:6197</strain>
    </source>
</reference>